<feature type="region of interest" description="Disordered" evidence="1">
    <location>
        <begin position="758"/>
        <end position="859"/>
    </location>
</feature>
<feature type="compositionally biased region" description="Basic and acidic residues" evidence="1">
    <location>
        <begin position="850"/>
        <end position="859"/>
    </location>
</feature>
<dbReference type="EMBL" id="JBAHYK010000045">
    <property type="protein sequence ID" value="KAL0579878.1"/>
    <property type="molecule type" value="Genomic_DNA"/>
</dbReference>
<feature type="compositionally biased region" description="Basic residues" evidence="1">
    <location>
        <begin position="69"/>
        <end position="80"/>
    </location>
</feature>
<sequence length="859" mass="95636">MPPRLSKRQQRAIDELEELSHAGISKPEESEGSEEEVLNAGRPGQSGFAALFAPDDDGGEDETTPAKSSKSKKSKKKKKTGTGTSTPAKATDTPPNVPTPEALKLSQSEKKAAKKAKAKAKKEKEKENDGLDEIDRALEALSMKHPEFQKPVIATSSTPGELSTSQGLLTRLSPLISVSLTHLDSSAELRRFFGSKVVKSSAAQDSPSRGSSSRRGRTNAKQPATERSNLTRPQPGWPPAKMREGVSLRMLDDEERARKKATSVAGERWWTVEYGKKYKSVTKIFLRTVLSGDPQGFYDLLYRTPWHADTLLQLSEVYRHRDEHAQAIDLIERALFAYERAFLGMGSFNLTSGVNRLDFDRVENRVFYMAVHRVVADLTRRGLTRTAFEFARLLWALDPWTDPHGALLHLEFLASKGMSDWMEDVSQVFESHPKECQGKMDPTVLPGWTWSRAVVMRLSIEEPGKGAAERAQLDKKSTDALIEAIKSFPSILPLLADKIDAVVPDSVRGLKECRIEVDGSSLSQEQTILHLLSHLYVQRASSLWKAPAISSWFTETVRNMFSSPPKSLPPTPRRTRFLELYSPASTISDALLHSAWRHIMVLESSYRSLLKFIPRSVLESRSLSCDPLPPPTRVSEYDAEFFAGVEDDAEALGGRRRRMTRAQREADERRLAQLVPDVGFRQQIQVGDISLAFLSHINLRGFFLQAIFEANPILAERIPGGVFEFAQRLAQMPADMLDDLMAHAAAQNEAGVDGQEIFVGEPGAMPGGFDVDDGDAVPDVLEPGRREAEGPRHEEEEEDGDNDAEEDDEEAEEEEIAPMPVRMIRNLIGRFWGSSATNNGEEDSEDDEHEELRDRDGVD</sequence>
<reference evidence="2 3" key="1">
    <citation type="submission" date="2024-02" db="EMBL/GenBank/DDBJ databases">
        <title>A draft genome for the cacao thread blight pathogen Marasmius crinis-equi.</title>
        <authorList>
            <person name="Cohen S.P."/>
            <person name="Baruah I.K."/>
            <person name="Amoako-Attah I."/>
            <person name="Bukari Y."/>
            <person name="Meinhardt L.W."/>
            <person name="Bailey B.A."/>
        </authorList>
    </citation>
    <scope>NUCLEOTIDE SEQUENCE [LARGE SCALE GENOMIC DNA]</scope>
    <source>
        <strain evidence="2 3">GH-76</strain>
    </source>
</reference>
<dbReference type="PANTHER" id="PTHR22684">
    <property type="entry name" value="NULP1-RELATED"/>
    <property type="match status" value="1"/>
</dbReference>
<feature type="compositionally biased region" description="Basic residues" evidence="1">
    <location>
        <begin position="1"/>
        <end position="10"/>
    </location>
</feature>
<feature type="compositionally biased region" description="Basic and acidic residues" evidence="1">
    <location>
        <begin position="122"/>
        <end position="138"/>
    </location>
</feature>
<keyword evidence="3" id="KW-1185">Reference proteome</keyword>
<feature type="compositionally biased region" description="Acidic residues" evidence="1">
    <location>
        <begin position="795"/>
        <end position="816"/>
    </location>
</feature>
<feature type="compositionally biased region" description="Acidic residues" evidence="1">
    <location>
        <begin position="54"/>
        <end position="63"/>
    </location>
</feature>
<feature type="region of interest" description="Disordered" evidence="1">
    <location>
        <begin position="1"/>
        <end position="138"/>
    </location>
</feature>
<proteinExistence type="predicted"/>
<feature type="compositionally biased region" description="Acidic residues" evidence="1">
    <location>
        <begin position="840"/>
        <end position="849"/>
    </location>
</feature>
<gene>
    <name evidence="2" type="ORF">V5O48_002125</name>
</gene>
<name>A0ABR3FXA6_9AGAR</name>
<feature type="compositionally biased region" description="Low complexity" evidence="1">
    <location>
        <begin position="81"/>
        <end position="91"/>
    </location>
</feature>
<feature type="compositionally biased region" description="Basic and acidic residues" evidence="1">
    <location>
        <begin position="782"/>
        <end position="794"/>
    </location>
</feature>
<evidence type="ECO:0000313" key="2">
    <source>
        <dbReference type="EMBL" id="KAL0579878.1"/>
    </source>
</evidence>
<comment type="caution">
    <text evidence="2">The sequence shown here is derived from an EMBL/GenBank/DDBJ whole genome shotgun (WGS) entry which is preliminary data.</text>
</comment>
<protein>
    <recommendedName>
        <fullName evidence="4">DUF654-domain-containing protein</fullName>
    </recommendedName>
</protein>
<dbReference type="Proteomes" id="UP001465976">
    <property type="component" value="Unassembled WGS sequence"/>
</dbReference>
<evidence type="ECO:0000256" key="1">
    <source>
        <dbReference type="SAM" id="MobiDB-lite"/>
    </source>
</evidence>
<feature type="compositionally biased region" description="Polar residues" evidence="1">
    <location>
        <begin position="219"/>
        <end position="232"/>
    </location>
</feature>
<accession>A0ABR3FXA6</accession>
<organism evidence="2 3">
    <name type="scientific">Marasmius crinis-equi</name>
    <dbReference type="NCBI Taxonomy" id="585013"/>
    <lineage>
        <taxon>Eukaryota</taxon>
        <taxon>Fungi</taxon>
        <taxon>Dikarya</taxon>
        <taxon>Basidiomycota</taxon>
        <taxon>Agaricomycotina</taxon>
        <taxon>Agaricomycetes</taxon>
        <taxon>Agaricomycetidae</taxon>
        <taxon>Agaricales</taxon>
        <taxon>Marasmiineae</taxon>
        <taxon>Marasmiaceae</taxon>
        <taxon>Marasmius</taxon>
    </lineage>
</organism>
<feature type="compositionally biased region" description="Basic residues" evidence="1">
    <location>
        <begin position="112"/>
        <end position="121"/>
    </location>
</feature>
<evidence type="ECO:0000313" key="3">
    <source>
        <dbReference type="Proteomes" id="UP001465976"/>
    </source>
</evidence>
<feature type="compositionally biased region" description="Basic and acidic residues" evidence="1">
    <location>
        <begin position="11"/>
        <end position="20"/>
    </location>
</feature>
<dbReference type="InterPro" id="IPR006994">
    <property type="entry name" value="TCF25/Rqc1"/>
</dbReference>
<evidence type="ECO:0008006" key="4">
    <source>
        <dbReference type="Google" id="ProtNLM"/>
    </source>
</evidence>
<dbReference type="Pfam" id="PF04910">
    <property type="entry name" value="Tcf25"/>
    <property type="match status" value="1"/>
</dbReference>
<dbReference type="PANTHER" id="PTHR22684:SF0">
    <property type="entry name" value="RIBOSOME QUALITY CONTROL COMPLEX SUBUNIT TCF25"/>
    <property type="match status" value="1"/>
</dbReference>
<feature type="region of interest" description="Disordered" evidence="1">
    <location>
        <begin position="198"/>
        <end position="245"/>
    </location>
</feature>